<dbReference type="InterPro" id="IPR002110">
    <property type="entry name" value="Ankyrin_rpt"/>
</dbReference>
<dbReference type="SUPFAM" id="SSF48403">
    <property type="entry name" value="Ankyrin repeat"/>
    <property type="match status" value="1"/>
</dbReference>
<organism evidence="3 4">
    <name type="scientific">Citrus sinensis</name>
    <name type="common">Sweet orange</name>
    <name type="synonym">Citrus aurantium var. sinensis</name>
    <dbReference type="NCBI Taxonomy" id="2711"/>
    <lineage>
        <taxon>Eukaryota</taxon>
        <taxon>Viridiplantae</taxon>
        <taxon>Streptophyta</taxon>
        <taxon>Embryophyta</taxon>
        <taxon>Tracheophyta</taxon>
        <taxon>Spermatophyta</taxon>
        <taxon>Magnoliopsida</taxon>
        <taxon>eudicotyledons</taxon>
        <taxon>Gunneridae</taxon>
        <taxon>Pentapetalae</taxon>
        <taxon>rosids</taxon>
        <taxon>malvids</taxon>
        <taxon>Sapindales</taxon>
        <taxon>Rutaceae</taxon>
        <taxon>Aurantioideae</taxon>
        <taxon>Citrus</taxon>
    </lineage>
</organism>
<dbReference type="PANTHER" id="PTHR24186:SF46">
    <property type="entry name" value="PROTEIN ACCELERATED CELL DEATH 6-LIKE"/>
    <property type="match status" value="1"/>
</dbReference>
<dbReference type="Pfam" id="PF12796">
    <property type="entry name" value="Ank_2"/>
    <property type="match status" value="1"/>
</dbReference>
<proteinExistence type="predicted"/>
<protein>
    <submittedName>
        <fullName evidence="3">Uncharacterized protein</fullName>
    </submittedName>
</protein>
<evidence type="ECO:0000313" key="3">
    <source>
        <dbReference type="EMBL" id="KDO45402.1"/>
    </source>
</evidence>
<dbReference type="EMBL" id="KK785259">
    <property type="protein sequence ID" value="KDO45402.1"/>
    <property type="molecule type" value="Genomic_DNA"/>
</dbReference>
<keyword evidence="4" id="KW-1185">Reference proteome</keyword>
<dbReference type="SMART" id="SM00248">
    <property type="entry name" value="ANK"/>
    <property type="match status" value="3"/>
</dbReference>
<name>A0A067E2B5_CITSI</name>
<dbReference type="PANTHER" id="PTHR24186">
    <property type="entry name" value="PROTEIN PHOSPHATASE 1 REGULATORY SUBUNIT"/>
    <property type="match status" value="1"/>
</dbReference>
<evidence type="ECO:0000256" key="2">
    <source>
        <dbReference type="ARBA" id="ARBA00023043"/>
    </source>
</evidence>
<sequence length="127" mass="14587">MGNTAFHESLFIINRVTKWKTKDWNENIPLYFATSNTYIRGVCFLLELNGHSAIEHNIKTLYPIHLACKNGHVKVMVEMLKKQHCPMFVTNSGYNILHFVVKNGHVNMVKAIIKISETNISMDKVVN</sequence>
<reference evidence="3 4" key="1">
    <citation type="submission" date="2014-04" db="EMBL/GenBank/DDBJ databases">
        <authorList>
            <consortium name="International Citrus Genome Consortium"/>
            <person name="Gmitter F."/>
            <person name="Chen C."/>
            <person name="Farmerie W."/>
            <person name="Harkins T."/>
            <person name="Desany B."/>
            <person name="Mohiuddin M."/>
            <person name="Kodira C."/>
            <person name="Borodovsky M."/>
            <person name="Lomsadze A."/>
            <person name="Burns P."/>
            <person name="Jenkins J."/>
            <person name="Prochnik S."/>
            <person name="Shu S."/>
            <person name="Chapman J."/>
            <person name="Pitluck S."/>
            <person name="Schmutz J."/>
            <person name="Rokhsar D."/>
        </authorList>
    </citation>
    <scope>NUCLEOTIDE SEQUENCE</scope>
</reference>
<dbReference type="Proteomes" id="UP000027120">
    <property type="component" value="Unassembled WGS sequence"/>
</dbReference>
<dbReference type="InterPro" id="IPR036770">
    <property type="entry name" value="Ankyrin_rpt-contain_sf"/>
</dbReference>
<evidence type="ECO:0000256" key="1">
    <source>
        <dbReference type="ARBA" id="ARBA00022737"/>
    </source>
</evidence>
<keyword evidence="1" id="KW-0677">Repeat</keyword>
<gene>
    <name evidence="3" type="ORF">CISIN_1g044402mg</name>
</gene>
<keyword evidence="2" id="KW-0040">ANK repeat</keyword>
<accession>A0A067E2B5</accession>
<evidence type="ECO:0000313" key="4">
    <source>
        <dbReference type="Proteomes" id="UP000027120"/>
    </source>
</evidence>
<dbReference type="STRING" id="2711.A0A067E2B5"/>
<dbReference type="SMR" id="A0A067E2B5"/>
<dbReference type="Gene3D" id="1.25.40.20">
    <property type="entry name" value="Ankyrin repeat-containing domain"/>
    <property type="match status" value="1"/>
</dbReference>
<dbReference type="AlphaFoldDB" id="A0A067E2B5"/>